<feature type="compositionally biased region" description="Low complexity" evidence="4">
    <location>
        <begin position="1165"/>
        <end position="1174"/>
    </location>
</feature>
<feature type="compositionally biased region" description="Basic and acidic residues" evidence="4">
    <location>
        <begin position="89"/>
        <end position="100"/>
    </location>
</feature>
<comment type="caution">
    <text evidence="6">The sequence shown here is derived from an EMBL/GenBank/DDBJ whole genome shotgun (WGS) entry which is preliminary data.</text>
</comment>
<dbReference type="InterPro" id="IPR027484">
    <property type="entry name" value="PInositol-4-P-5-kinase_N"/>
</dbReference>
<keyword evidence="7" id="KW-1185">Reference proteome</keyword>
<dbReference type="EMBL" id="SDEE01000278">
    <property type="protein sequence ID" value="RXW18269.1"/>
    <property type="molecule type" value="Genomic_DNA"/>
</dbReference>
<dbReference type="STRING" id="2316362.A0A4Q2DFA2"/>
<feature type="region of interest" description="Disordered" evidence="4">
    <location>
        <begin position="1061"/>
        <end position="1174"/>
    </location>
</feature>
<evidence type="ECO:0000256" key="1">
    <source>
        <dbReference type="ARBA" id="ARBA00022741"/>
    </source>
</evidence>
<feature type="domain" description="PIPK" evidence="5">
    <location>
        <begin position="1174"/>
        <end position="1497"/>
    </location>
</feature>
<keyword evidence="2 3" id="KW-0067">ATP-binding</keyword>
<dbReference type="GO" id="GO:0000329">
    <property type="term" value="C:fungal-type vacuole membrane"/>
    <property type="evidence" value="ECO:0007669"/>
    <property type="project" value="TreeGrafter"/>
</dbReference>
<evidence type="ECO:0000259" key="5">
    <source>
        <dbReference type="PROSITE" id="PS51455"/>
    </source>
</evidence>
<evidence type="ECO:0000256" key="3">
    <source>
        <dbReference type="PROSITE-ProRule" id="PRU00781"/>
    </source>
</evidence>
<dbReference type="Pfam" id="PF01504">
    <property type="entry name" value="PIP5K"/>
    <property type="match status" value="1"/>
</dbReference>
<feature type="region of interest" description="Disordered" evidence="4">
    <location>
        <begin position="774"/>
        <end position="795"/>
    </location>
</feature>
<dbReference type="Gene3D" id="3.30.800.10">
    <property type="entry name" value="Phosphatidylinositol Phosphate Kinase II Beta"/>
    <property type="match status" value="1"/>
</dbReference>
<evidence type="ECO:0000313" key="7">
    <source>
        <dbReference type="Proteomes" id="UP000290288"/>
    </source>
</evidence>
<dbReference type="GO" id="GO:0000285">
    <property type="term" value="F:1-phosphatidylinositol-3-phosphate 5-kinase activity"/>
    <property type="evidence" value="ECO:0007669"/>
    <property type="project" value="InterPro"/>
</dbReference>
<dbReference type="InterPro" id="IPR027483">
    <property type="entry name" value="PInositol-4-P-4/5-kinase_C_sf"/>
</dbReference>
<feature type="compositionally biased region" description="Polar residues" evidence="4">
    <location>
        <begin position="1079"/>
        <end position="1090"/>
    </location>
</feature>
<feature type="region of interest" description="Disordered" evidence="4">
    <location>
        <begin position="1"/>
        <end position="23"/>
    </location>
</feature>
<dbReference type="InterPro" id="IPR002498">
    <property type="entry name" value="PInositol-4-P-4/5-kinase_core"/>
</dbReference>
<dbReference type="PROSITE" id="PS51455">
    <property type="entry name" value="PIPK"/>
    <property type="match status" value="1"/>
</dbReference>
<dbReference type="SMART" id="SM00330">
    <property type="entry name" value="PIPKc"/>
    <property type="match status" value="1"/>
</dbReference>
<feature type="region of interest" description="Disordered" evidence="4">
    <location>
        <begin position="731"/>
        <end position="761"/>
    </location>
</feature>
<dbReference type="GO" id="GO:0046854">
    <property type="term" value="P:phosphatidylinositol phosphate biosynthetic process"/>
    <property type="evidence" value="ECO:0007669"/>
    <property type="project" value="TreeGrafter"/>
</dbReference>
<keyword evidence="1 3" id="KW-0547">Nucleotide-binding</keyword>
<dbReference type="OrthoDB" id="158357at2759"/>
<reference evidence="6 7" key="1">
    <citation type="submission" date="2019-01" db="EMBL/GenBank/DDBJ databases">
        <title>Draft genome sequence of Psathyrella aberdarensis IHI B618.</title>
        <authorList>
            <person name="Buettner E."/>
            <person name="Kellner H."/>
        </authorList>
    </citation>
    <scope>NUCLEOTIDE SEQUENCE [LARGE SCALE GENOMIC DNA]</scope>
    <source>
        <strain evidence="6 7">IHI B618</strain>
    </source>
</reference>
<feature type="compositionally biased region" description="Low complexity" evidence="4">
    <location>
        <begin position="731"/>
        <end position="755"/>
    </location>
</feature>
<dbReference type="GO" id="GO:0005524">
    <property type="term" value="F:ATP binding"/>
    <property type="evidence" value="ECO:0007669"/>
    <property type="project" value="UniProtKB-UniRule"/>
</dbReference>
<organism evidence="6 7">
    <name type="scientific">Candolleomyces aberdarensis</name>
    <dbReference type="NCBI Taxonomy" id="2316362"/>
    <lineage>
        <taxon>Eukaryota</taxon>
        <taxon>Fungi</taxon>
        <taxon>Dikarya</taxon>
        <taxon>Basidiomycota</taxon>
        <taxon>Agaricomycotina</taxon>
        <taxon>Agaricomycetes</taxon>
        <taxon>Agaricomycetidae</taxon>
        <taxon>Agaricales</taxon>
        <taxon>Agaricineae</taxon>
        <taxon>Psathyrellaceae</taxon>
        <taxon>Candolleomyces</taxon>
    </lineage>
</organism>
<keyword evidence="3" id="KW-0808">Transferase</keyword>
<dbReference type="PANTHER" id="PTHR45748">
    <property type="entry name" value="1-PHOSPHATIDYLINOSITOL 3-PHOSPHATE 5-KINASE-RELATED"/>
    <property type="match status" value="1"/>
</dbReference>
<proteinExistence type="predicted"/>
<accession>A0A4Q2DFA2</accession>
<dbReference type="Gene3D" id="3.30.810.10">
    <property type="entry name" value="2-Layer Sandwich"/>
    <property type="match status" value="1"/>
</dbReference>
<evidence type="ECO:0000256" key="4">
    <source>
        <dbReference type="SAM" id="MobiDB-lite"/>
    </source>
</evidence>
<dbReference type="Proteomes" id="UP000290288">
    <property type="component" value="Unassembled WGS sequence"/>
</dbReference>
<feature type="compositionally biased region" description="Low complexity" evidence="4">
    <location>
        <begin position="1117"/>
        <end position="1139"/>
    </location>
</feature>
<feature type="compositionally biased region" description="Pro residues" evidence="4">
    <location>
        <begin position="1143"/>
        <end position="1153"/>
    </location>
</feature>
<gene>
    <name evidence="6" type="ORF">EST38_g7586</name>
</gene>
<protein>
    <recommendedName>
        <fullName evidence="5">PIPK domain-containing protein</fullName>
    </recommendedName>
</protein>
<feature type="region of interest" description="Disordered" evidence="4">
    <location>
        <begin position="647"/>
        <end position="668"/>
    </location>
</feature>
<feature type="compositionally biased region" description="Low complexity" evidence="4">
    <location>
        <begin position="778"/>
        <end position="792"/>
    </location>
</feature>
<dbReference type="SUPFAM" id="SSF56104">
    <property type="entry name" value="SAICAR synthase-like"/>
    <property type="match status" value="1"/>
</dbReference>
<dbReference type="CDD" id="cd17300">
    <property type="entry name" value="PIPKc_PIKfyve"/>
    <property type="match status" value="1"/>
</dbReference>
<evidence type="ECO:0000256" key="2">
    <source>
        <dbReference type="ARBA" id="ARBA00022840"/>
    </source>
</evidence>
<dbReference type="PANTHER" id="PTHR45748:SF7">
    <property type="entry name" value="1-PHOSPHATIDYLINOSITOL 3-PHOSPHATE 5-KINASE-RELATED"/>
    <property type="match status" value="1"/>
</dbReference>
<feature type="compositionally biased region" description="Polar residues" evidence="4">
    <location>
        <begin position="1100"/>
        <end position="1111"/>
    </location>
</feature>
<feature type="region of interest" description="Disordered" evidence="4">
    <location>
        <begin position="80"/>
        <end position="125"/>
    </location>
</feature>
<evidence type="ECO:0000313" key="6">
    <source>
        <dbReference type="EMBL" id="RXW18269.1"/>
    </source>
</evidence>
<name>A0A4Q2DFA2_9AGAR</name>
<dbReference type="InterPro" id="IPR044769">
    <property type="entry name" value="PIKfyve_PIPKc"/>
</dbReference>
<keyword evidence="3" id="KW-0418">Kinase</keyword>
<sequence length="1524" mass="167227">MANHKPLPDIPNSPDRSPSPIPTILSTEFRSHRAGLLRHAFGEVEDEGIAKRRDGWVHVFEEVLDQLSLRMSRDNWLAGLKKGRQTRRPAKEASDGHGDPSRATNERNGSPYDVEGVPFPTEPKPQPLERIQQLVSHPQQDAASSHLLLCVAPHGGTRPLPVEDSGFDLVAANIGCTLDTGHFDLSNDGSNILFGLDDIEDLDSLRLVGGTFAFKGLTSAQQHKILSRLLRFGIYGQLSMILEQHFLKDSHVQLKILRPRAIQPSISAPIRKQPVDEAPPRGRTSLLPLGFLNIFSRKSGRPKTPDLSRGNSIDLGTLSETPFSWASETGLRLRRFSFIGATPPPPPKPSEPDAPFVSALDRVERSRVYLSTSAGVSFDPPLLLTHLVDKEKEHPKRRVKGDEKVGLRTLLGWEGREAQGKGMSGLTGFIRHQEISILVSHHVPIAESSETPSSPSSSSNLPQPGLKLCGKPQWVTYCYFSHDPHKDKSLGEALLGFVSDSRLPCEQTGCTYTRGQHQLHLMHGSVRIVVKVDTAKVDHTTEGIQAWESCTVCGAQNAQLELSDGSWLFSFSKFLELLIYSPTLCKISPPLCEHTTPETTPPTGLPTSRFNIIRHFSTPMGSVTLSLSAIEDVFELRVPRIQIRYGEDKVSRTPTGSSEQDDDVENDKRTLRREIRQWWECVSDHVDKLEEIMIGEDAPLKTHSKALPRLPSSDDAYESFDLTTRSSFSAFSSTTTSSTATSSSSVSNVTPNSASKKQEYFPPQGSAIAETIPEEPEGLSSSSSETPTATVSAVPNKDDIPVVRLDNLRHSLQRMEQNLYIELAKTPVTSLNDVRRQFLAAARGTQKRLSAWKKKHLGSKFGHVGDLVATEPDWWNPACHAVPGVNIIVREGDWGSIIAFTLSSKDYHNELANLIFRRATSAHPSPAAETPAPTIAPSFFSVASGYRFFTSQSKLQPDPDQDDVVWQDMESYSAVITRKEHTRDPTTLLSIRDVLRKGSIPVEVVPQPASTSAASTVTGVTQRSKPDVGVCMEEADGQVLTSQDYTGSVEKLLHDLESHTSGEAVAPPGQPPRPPSVAGSGNASTISSGTLKARRARQLESASVASLSGESDGTAGKDGAAPSAAAAAGSDGSTTSAETRAPTLPPKDPPTVPPKNEEISPTRQSTGATAPSTASSIANTIASSLMRFVMTNQENAPPLPPLPLPRHHGLLNADIDAIDERPHIKYDWTVGKRLKFSCTIYYAKQFDYLRRRCGIDNSFVQSLSRSSNWAAEGGKSKSNFWKTSDDRFIIKTLVNAWNVADLQFLIDLAPSYFRYMESTANKATVLAKLFGFYTIEIRNLETGNVQSKVDLLVMENLFYDQKISKTFDLKGIQGRKVKPSTHNGGTTKTLFDGEWIEGLQKTLMLVRPHSKRILQDAIRSDAEFLAKSNIMDYSLLLGVDETKKEISCGLVDTIGSYTFAKTLEYKAKNGLQSGKEVTVMPPVDYQDRFVKTLEGYFVACPDKWSKPLDESMIISDPDQLPSVL</sequence>
<dbReference type="GO" id="GO:0010008">
    <property type="term" value="C:endosome membrane"/>
    <property type="evidence" value="ECO:0007669"/>
    <property type="project" value="TreeGrafter"/>
</dbReference>